<comment type="caution">
    <text evidence="5">The sequence shown here is derived from an EMBL/GenBank/DDBJ whole genome shotgun (WGS) entry which is preliminary data.</text>
</comment>
<comment type="similarity">
    <text evidence="1 3">Belongs to the PDCD5 family.</text>
</comment>
<dbReference type="SUPFAM" id="SSF46950">
    <property type="entry name" value="Double-stranded DNA-binding domain"/>
    <property type="match status" value="1"/>
</dbReference>
<dbReference type="STRING" id="55758.MBFIL_05520"/>
<feature type="coiled-coil region" evidence="4">
    <location>
        <begin position="12"/>
        <end position="42"/>
    </location>
</feature>
<keyword evidence="4" id="KW-0175">Coiled coil</keyword>
<evidence type="ECO:0000313" key="6">
    <source>
        <dbReference type="Proteomes" id="UP000077066"/>
    </source>
</evidence>
<proteinExistence type="inferred from homology"/>
<dbReference type="Proteomes" id="UP000077066">
    <property type="component" value="Unassembled WGS sequence"/>
</dbReference>
<sequence>MDNLDELRQKRMQELQQQAIAAENQQRMQQEMEMQKKQAMIQILTPEAKNRLTNLRLTKPEFVDQVELQLIQLVQSGKVQNKITDDQLKILLQKLTPKKRDINITRR</sequence>
<evidence type="ECO:0000256" key="2">
    <source>
        <dbReference type="ARBA" id="ARBA00023125"/>
    </source>
</evidence>
<name>A0A166E2Z1_9EURY</name>
<dbReference type="EMBL" id="LWMT01000076">
    <property type="protein sequence ID" value="KZX16222.1"/>
    <property type="molecule type" value="Genomic_DNA"/>
</dbReference>
<dbReference type="GO" id="GO:0005829">
    <property type="term" value="C:cytosol"/>
    <property type="evidence" value="ECO:0007669"/>
    <property type="project" value="TreeGrafter"/>
</dbReference>
<keyword evidence="2 3" id="KW-0238">DNA-binding</keyword>
<dbReference type="PANTHER" id="PTHR10840">
    <property type="entry name" value="PROGRAMMED CELL DEATH PROTEIN 5"/>
    <property type="match status" value="1"/>
</dbReference>
<dbReference type="NCBIfam" id="NF003268">
    <property type="entry name" value="PRK04239.1"/>
    <property type="match status" value="1"/>
</dbReference>
<dbReference type="RefSeq" id="WP_066971284.1">
    <property type="nucleotide sequence ID" value="NZ_LWMT01000076.1"/>
</dbReference>
<dbReference type="InterPro" id="IPR036883">
    <property type="entry name" value="PDCD5-like_sf"/>
</dbReference>
<organism evidence="5 6">
    <name type="scientific">Methanobrevibacter filiformis</name>
    <dbReference type="NCBI Taxonomy" id="55758"/>
    <lineage>
        <taxon>Archaea</taxon>
        <taxon>Methanobacteriati</taxon>
        <taxon>Methanobacteriota</taxon>
        <taxon>Methanomada group</taxon>
        <taxon>Methanobacteria</taxon>
        <taxon>Methanobacteriales</taxon>
        <taxon>Methanobacteriaceae</taxon>
        <taxon>Methanobrevibacter</taxon>
    </lineage>
</organism>
<dbReference type="InterPro" id="IPR002836">
    <property type="entry name" value="PDCD5-like"/>
</dbReference>
<keyword evidence="6" id="KW-1185">Reference proteome</keyword>
<dbReference type="GO" id="GO:0003677">
    <property type="term" value="F:DNA binding"/>
    <property type="evidence" value="ECO:0007669"/>
    <property type="project" value="UniProtKB-UniRule"/>
</dbReference>
<reference evidence="5 6" key="1">
    <citation type="submission" date="2016-04" db="EMBL/GenBank/DDBJ databases">
        <title>Genome sequence of Methanobrevibacter filiformis DSM 11501.</title>
        <authorList>
            <person name="Poehlein A."/>
            <person name="Seedorf H."/>
            <person name="Daniel R."/>
        </authorList>
    </citation>
    <scope>NUCLEOTIDE SEQUENCE [LARGE SCALE GENOMIC DNA]</scope>
    <source>
        <strain evidence="5 6">DSM 11501</strain>
    </source>
</reference>
<dbReference type="OrthoDB" id="7912at2157"/>
<dbReference type="PATRIC" id="fig|55758.3.peg.617"/>
<dbReference type="InterPro" id="IPR022889">
    <property type="entry name" value="DNA_bind_arc"/>
</dbReference>
<protein>
    <recommendedName>
        <fullName evidence="3">DNA-binding protein MBFIL_05520</fullName>
    </recommendedName>
</protein>
<evidence type="ECO:0000313" key="5">
    <source>
        <dbReference type="EMBL" id="KZX16222.1"/>
    </source>
</evidence>
<dbReference type="Pfam" id="PF01984">
    <property type="entry name" value="dsDNA_bind"/>
    <property type="match status" value="1"/>
</dbReference>
<evidence type="ECO:0000256" key="1">
    <source>
        <dbReference type="ARBA" id="ARBA00010490"/>
    </source>
</evidence>
<dbReference type="PANTHER" id="PTHR10840:SF0">
    <property type="entry name" value="PROGRAMMED CELL DEATH PROTEIN 5"/>
    <property type="match status" value="1"/>
</dbReference>
<dbReference type="AlphaFoldDB" id="A0A166E2Z1"/>
<dbReference type="PIRSF" id="PIRSF015730">
    <property type="entry name" value="TFAR19"/>
    <property type="match status" value="1"/>
</dbReference>
<evidence type="ECO:0000256" key="4">
    <source>
        <dbReference type="SAM" id="Coils"/>
    </source>
</evidence>
<gene>
    <name evidence="5" type="ORF">MBFIL_05520</name>
</gene>
<accession>A0A166E2Z1</accession>
<dbReference type="HAMAP" id="MF_00026">
    <property type="entry name" value="dsDNA_bind"/>
    <property type="match status" value="1"/>
</dbReference>
<evidence type="ECO:0000256" key="3">
    <source>
        <dbReference type="HAMAP-Rule" id="MF_00026"/>
    </source>
</evidence>
<dbReference type="Gene3D" id="1.10.8.140">
    <property type="entry name" value="PDCD5-like"/>
    <property type="match status" value="1"/>
</dbReference>